<proteinExistence type="predicted"/>
<feature type="transmembrane region" description="Helical" evidence="5">
    <location>
        <begin position="164"/>
        <end position="182"/>
    </location>
</feature>
<gene>
    <name evidence="7" type="ORF">GRI99_00695</name>
</gene>
<dbReference type="OrthoDB" id="9800416at2"/>
<evidence type="ECO:0000313" key="7">
    <source>
        <dbReference type="EMBL" id="MXO70146.1"/>
    </source>
</evidence>
<feature type="transmembrane region" description="Helical" evidence="5">
    <location>
        <begin position="216"/>
        <end position="236"/>
    </location>
</feature>
<dbReference type="Pfam" id="PF07690">
    <property type="entry name" value="MFS_1"/>
    <property type="match status" value="1"/>
</dbReference>
<dbReference type="AlphaFoldDB" id="A0A844YT03"/>
<dbReference type="InterPro" id="IPR036259">
    <property type="entry name" value="MFS_trans_sf"/>
</dbReference>
<organism evidence="7 8">
    <name type="scientific">Alteraurantiacibacter buctensis</name>
    <dbReference type="NCBI Taxonomy" id="1503981"/>
    <lineage>
        <taxon>Bacteria</taxon>
        <taxon>Pseudomonadati</taxon>
        <taxon>Pseudomonadota</taxon>
        <taxon>Alphaproteobacteria</taxon>
        <taxon>Sphingomonadales</taxon>
        <taxon>Erythrobacteraceae</taxon>
        <taxon>Alteraurantiacibacter</taxon>
    </lineage>
</organism>
<dbReference type="InterPro" id="IPR020846">
    <property type="entry name" value="MFS_dom"/>
</dbReference>
<dbReference type="GO" id="GO:0005886">
    <property type="term" value="C:plasma membrane"/>
    <property type="evidence" value="ECO:0007669"/>
    <property type="project" value="TreeGrafter"/>
</dbReference>
<keyword evidence="4 5" id="KW-0472">Membrane</keyword>
<protein>
    <submittedName>
        <fullName evidence="7">MFS transporter</fullName>
    </submittedName>
</protein>
<dbReference type="PROSITE" id="PS50850">
    <property type="entry name" value="MFS"/>
    <property type="match status" value="1"/>
</dbReference>
<evidence type="ECO:0000256" key="1">
    <source>
        <dbReference type="ARBA" id="ARBA00004141"/>
    </source>
</evidence>
<dbReference type="Proteomes" id="UP000466966">
    <property type="component" value="Unassembled WGS sequence"/>
</dbReference>
<keyword evidence="3 5" id="KW-1133">Transmembrane helix</keyword>
<keyword evidence="8" id="KW-1185">Reference proteome</keyword>
<dbReference type="EMBL" id="WTYV01000001">
    <property type="protein sequence ID" value="MXO70146.1"/>
    <property type="molecule type" value="Genomic_DNA"/>
</dbReference>
<reference evidence="7 8" key="1">
    <citation type="submission" date="2019-12" db="EMBL/GenBank/DDBJ databases">
        <title>Genomic-based taxomic classification of the family Erythrobacteraceae.</title>
        <authorList>
            <person name="Xu L."/>
        </authorList>
    </citation>
    <scope>NUCLEOTIDE SEQUENCE [LARGE SCALE GENOMIC DNA]</scope>
    <source>
        <strain evidence="7 8">M0322</strain>
    </source>
</reference>
<name>A0A844YT03_9SPHN</name>
<evidence type="ECO:0000256" key="5">
    <source>
        <dbReference type="SAM" id="Phobius"/>
    </source>
</evidence>
<comment type="subcellular location">
    <subcellularLocation>
        <location evidence="1">Membrane</location>
        <topology evidence="1">Multi-pass membrane protein</topology>
    </subcellularLocation>
</comment>
<feature type="transmembrane region" description="Helical" evidence="5">
    <location>
        <begin position="374"/>
        <end position="394"/>
    </location>
</feature>
<feature type="transmembrane region" description="Helical" evidence="5">
    <location>
        <begin position="310"/>
        <end position="332"/>
    </location>
</feature>
<dbReference type="GO" id="GO:0046943">
    <property type="term" value="F:carboxylic acid transmembrane transporter activity"/>
    <property type="evidence" value="ECO:0007669"/>
    <property type="project" value="TreeGrafter"/>
</dbReference>
<feature type="transmembrane region" description="Helical" evidence="5">
    <location>
        <begin position="284"/>
        <end position="304"/>
    </location>
</feature>
<feature type="transmembrane region" description="Helical" evidence="5">
    <location>
        <begin position="344"/>
        <end position="368"/>
    </location>
</feature>
<feature type="transmembrane region" description="Helical" evidence="5">
    <location>
        <begin position="45"/>
        <end position="66"/>
    </location>
</feature>
<feature type="transmembrane region" description="Helical" evidence="5">
    <location>
        <begin position="73"/>
        <end position="93"/>
    </location>
</feature>
<feature type="domain" description="Major facilitator superfamily (MFS) profile" evidence="6">
    <location>
        <begin position="8"/>
        <end position="398"/>
    </location>
</feature>
<dbReference type="PROSITE" id="PS00217">
    <property type="entry name" value="SUGAR_TRANSPORT_2"/>
    <property type="match status" value="1"/>
</dbReference>
<evidence type="ECO:0000256" key="3">
    <source>
        <dbReference type="ARBA" id="ARBA00022989"/>
    </source>
</evidence>
<sequence>MNMRHILALVLLGGVFVMEGFDIAAMGIAVPRLEEALGLSPASFGWVFTGILVGLGVGGATVAPLGDRFGRRALIVTGCLATGLFTLATSTATTTTGFLLWRFLTGFALGACLPNVSALSSEIAPDRLRATVMAVVSAGIPLGLFIAGMVAPAVIGAWGWHGLFYVPGVFAVLLALVLWPVLDGGTPASATPKAEREAQRAAGAKLPQLMLFARPWLLPFAVFATMLGLNALNLYLLNSWLPTVLPQAGLTLDDAARVAGVANLAGLVIGIAASFVLDNWKKGPALMLLFGAMTASFLAIALTAPDQTRWTMLLMVGVGGANAGGMVLPGLAAHLFPARLLSSAVGMGVLVARLGAFAGPPLGAAMLAGQVPPAIFLGVAAIPAAACVLVALLVGPALKVKGRVEAEAAAAA</sequence>
<evidence type="ECO:0000256" key="4">
    <source>
        <dbReference type="ARBA" id="ARBA00023136"/>
    </source>
</evidence>
<dbReference type="Gene3D" id="1.20.1250.20">
    <property type="entry name" value="MFS general substrate transporter like domains"/>
    <property type="match status" value="2"/>
</dbReference>
<evidence type="ECO:0000256" key="2">
    <source>
        <dbReference type="ARBA" id="ARBA00022692"/>
    </source>
</evidence>
<dbReference type="PANTHER" id="PTHR23508">
    <property type="entry name" value="CARBOXYLIC ACID TRANSPORTER PROTEIN HOMOLOG"/>
    <property type="match status" value="1"/>
</dbReference>
<dbReference type="InterPro" id="IPR005829">
    <property type="entry name" value="Sugar_transporter_CS"/>
</dbReference>
<dbReference type="SUPFAM" id="SSF103473">
    <property type="entry name" value="MFS general substrate transporter"/>
    <property type="match status" value="1"/>
</dbReference>
<evidence type="ECO:0000313" key="8">
    <source>
        <dbReference type="Proteomes" id="UP000466966"/>
    </source>
</evidence>
<keyword evidence="2 5" id="KW-0812">Transmembrane</keyword>
<feature type="transmembrane region" description="Helical" evidence="5">
    <location>
        <begin position="132"/>
        <end position="158"/>
    </location>
</feature>
<evidence type="ECO:0000259" key="6">
    <source>
        <dbReference type="PROSITE" id="PS50850"/>
    </source>
</evidence>
<accession>A0A844YT03</accession>
<feature type="transmembrane region" description="Helical" evidence="5">
    <location>
        <begin position="99"/>
        <end position="120"/>
    </location>
</feature>
<feature type="transmembrane region" description="Helical" evidence="5">
    <location>
        <begin position="256"/>
        <end position="277"/>
    </location>
</feature>
<comment type="caution">
    <text evidence="7">The sequence shown here is derived from an EMBL/GenBank/DDBJ whole genome shotgun (WGS) entry which is preliminary data.</text>
</comment>
<dbReference type="PANTHER" id="PTHR23508:SF10">
    <property type="entry name" value="CARBOXYLIC ACID TRANSPORTER PROTEIN HOMOLOG"/>
    <property type="match status" value="1"/>
</dbReference>
<dbReference type="InterPro" id="IPR011701">
    <property type="entry name" value="MFS"/>
</dbReference>